<dbReference type="NCBIfam" id="NF004231">
    <property type="entry name" value="PRK05679.1"/>
    <property type="match status" value="1"/>
</dbReference>
<dbReference type="GO" id="GO:0008615">
    <property type="term" value="P:pyridoxine biosynthetic process"/>
    <property type="evidence" value="ECO:0007669"/>
    <property type="project" value="InterPro"/>
</dbReference>
<feature type="domain" description="Pyridoxamine 5'-phosphate oxidase N-terminal" evidence="5">
    <location>
        <begin position="31"/>
        <end position="147"/>
    </location>
</feature>
<dbReference type="InterPro" id="IPR000659">
    <property type="entry name" value="Pyridox_Oxase"/>
</dbReference>
<reference evidence="7" key="1">
    <citation type="submission" date="2018-05" db="EMBL/GenBank/DDBJ databases">
        <authorList>
            <person name="Lanie J.A."/>
            <person name="Ng W.-L."/>
            <person name="Kazmierczak K.M."/>
            <person name="Andrzejewski T.M."/>
            <person name="Davidsen T.M."/>
            <person name="Wayne K.J."/>
            <person name="Tettelin H."/>
            <person name="Glass J.I."/>
            <person name="Rusch D."/>
            <person name="Podicherti R."/>
            <person name="Tsui H.-C.T."/>
            <person name="Winkler M.E."/>
        </authorList>
    </citation>
    <scope>NUCLEOTIDE SEQUENCE</scope>
</reference>
<dbReference type="NCBIfam" id="TIGR00558">
    <property type="entry name" value="pdxH"/>
    <property type="match status" value="1"/>
</dbReference>
<protein>
    <recommendedName>
        <fullName evidence="8">Pyridoxal 5'-phosphate synthase</fullName>
    </recommendedName>
</protein>
<dbReference type="AlphaFoldDB" id="A0A381RFK1"/>
<evidence type="ECO:0000256" key="2">
    <source>
        <dbReference type="ARBA" id="ARBA00022630"/>
    </source>
</evidence>
<name>A0A381RFK1_9ZZZZ</name>
<comment type="cofactor">
    <cofactor evidence="1">
        <name>FMN</name>
        <dbReference type="ChEBI" id="CHEBI:58210"/>
    </cofactor>
</comment>
<dbReference type="PANTHER" id="PTHR10851:SF0">
    <property type="entry name" value="PYRIDOXINE-5'-PHOSPHATE OXIDASE"/>
    <property type="match status" value="1"/>
</dbReference>
<keyword evidence="2" id="KW-0285">Flavoprotein</keyword>
<dbReference type="Gene3D" id="2.30.110.10">
    <property type="entry name" value="Electron Transport, Fmn-binding Protein, Chain A"/>
    <property type="match status" value="1"/>
</dbReference>
<dbReference type="PANTHER" id="PTHR10851">
    <property type="entry name" value="PYRIDOXINE-5-PHOSPHATE OXIDASE"/>
    <property type="match status" value="1"/>
</dbReference>
<evidence type="ECO:0000256" key="1">
    <source>
        <dbReference type="ARBA" id="ARBA00001917"/>
    </source>
</evidence>
<dbReference type="GO" id="GO:0010181">
    <property type="term" value="F:FMN binding"/>
    <property type="evidence" value="ECO:0007669"/>
    <property type="project" value="InterPro"/>
</dbReference>
<gene>
    <name evidence="7" type="ORF">METZ01_LOCUS42582</name>
</gene>
<feature type="domain" description="Pyridoxine 5'-phosphate oxidase dimerisation C-terminal" evidence="6">
    <location>
        <begin position="172"/>
        <end position="222"/>
    </location>
</feature>
<keyword evidence="3" id="KW-0288">FMN</keyword>
<dbReference type="SUPFAM" id="SSF50475">
    <property type="entry name" value="FMN-binding split barrel"/>
    <property type="match status" value="1"/>
</dbReference>
<evidence type="ECO:0000256" key="3">
    <source>
        <dbReference type="ARBA" id="ARBA00022643"/>
    </source>
</evidence>
<accession>A0A381RFK1</accession>
<proteinExistence type="predicted"/>
<evidence type="ECO:0000259" key="5">
    <source>
        <dbReference type="Pfam" id="PF01243"/>
    </source>
</evidence>
<dbReference type="GO" id="GO:0004733">
    <property type="term" value="F:pyridoxamine phosphate oxidase activity"/>
    <property type="evidence" value="ECO:0007669"/>
    <property type="project" value="InterPro"/>
</dbReference>
<dbReference type="Pfam" id="PF10590">
    <property type="entry name" value="PNP_phzG_C"/>
    <property type="match status" value="1"/>
</dbReference>
<sequence>MISDLRKSSVTNPILVLKEWLHEARQSGIQPNPNTMSISTVDSMDCPNSRMVLCKEINEDLGYLVFYTNYNSKKSKEIASHNNCSALFHWDPLGYQVRIRGKLIKSPNHESDNYFSTRKVGSQLSAWASNQSHHVEDRESLDNQFQEIMRRFNIQDADLDSTEIEIPRPEFWGGYRIWVKEIELWLNQSERFHDRLSFKRDLIETPSGFDAENNWVVKRLQP</sequence>
<keyword evidence="4" id="KW-0560">Oxidoreductase</keyword>
<evidence type="ECO:0000256" key="4">
    <source>
        <dbReference type="ARBA" id="ARBA00023002"/>
    </source>
</evidence>
<dbReference type="PIRSF" id="PIRSF000190">
    <property type="entry name" value="Pyd_amn-ph_oxd"/>
    <property type="match status" value="1"/>
</dbReference>
<dbReference type="EMBL" id="UINC01001836">
    <property type="protein sequence ID" value="SUZ89728.1"/>
    <property type="molecule type" value="Genomic_DNA"/>
</dbReference>
<dbReference type="Pfam" id="PF01243">
    <property type="entry name" value="PNPOx_N"/>
    <property type="match status" value="1"/>
</dbReference>
<evidence type="ECO:0000259" key="6">
    <source>
        <dbReference type="Pfam" id="PF10590"/>
    </source>
</evidence>
<evidence type="ECO:0000313" key="7">
    <source>
        <dbReference type="EMBL" id="SUZ89728.1"/>
    </source>
</evidence>
<dbReference type="InterPro" id="IPR019576">
    <property type="entry name" value="Pyridoxamine_oxidase_dimer_C"/>
</dbReference>
<dbReference type="InterPro" id="IPR012349">
    <property type="entry name" value="Split_barrel_FMN-bd"/>
</dbReference>
<dbReference type="InterPro" id="IPR011576">
    <property type="entry name" value="Pyridox_Oxase_N"/>
</dbReference>
<organism evidence="7">
    <name type="scientific">marine metagenome</name>
    <dbReference type="NCBI Taxonomy" id="408172"/>
    <lineage>
        <taxon>unclassified sequences</taxon>
        <taxon>metagenomes</taxon>
        <taxon>ecological metagenomes</taxon>
    </lineage>
</organism>
<evidence type="ECO:0008006" key="8">
    <source>
        <dbReference type="Google" id="ProtNLM"/>
    </source>
</evidence>